<evidence type="ECO:0000313" key="2">
    <source>
        <dbReference type="Proteomes" id="UP000186040"/>
    </source>
</evidence>
<keyword evidence="2" id="KW-1185">Reference proteome</keyword>
<dbReference type="EMBL" id="MKQR01000009">
    <property type="protein sequence ID" value="OLR93945.1"/>
    <property type="molecule type" value="Genomic_DNA"/>
</dbReference>
<dbReference type="STRING" id="1193682.BJP25_16355"/>
<dbReference type="InterPro" id="IPR010350">
    <property type="entry name" value="Aim32/Apd1-like_bac"/>
</dbReference>
<proteinExistence type="predicted"/>
<dbReference type="Pfam" id="PF06999">
    <property type="entry name" value="Suc_Fer-like"/>
    <property type="match status" value="1"/>
</dbReference>
<accession>A0A1Q9LPJ6</accession>
<protein>
    <recommendedName>
        <fullName evidence="3">Sucrase ferredoxin</fullName>
    </recommendedName>
</protein>
<sequence>MCRVVSRVVGEPLAGTAAVASGWVCVEQPGPWGREVVVPGVGAPGVRVVLIRRPGRAVVAGSRRVLVASTVPGSEWVRAGVVEELAGLDVAGVGVGEHGGWGVPVSGPVLLVCTNGRRDVCCAVVGRPVAAGLAEEFGEAVWESTHLGGHRFAPTGLLLPSGYAYGGLDVERGRVLLGSEGVVVQGCRGRSTWSAPGQVAELAVRESVGVVGSGELVVRSVVAGGGGWSVEVGHVDGRVWRVAVAERELGVRPASCGAAPTPVVAHVVTGIR</sequence>
<dbReference type="InterPro" id="IPR036249">
    <property type="entry name" value="Thioredoxin-like_sf"/>
</dbReference>
<organism evidence="1 2">
    <name type="scientific">Actinokineospora bangkokensis</name>
    <dbReference type="NCBI Taxonomy" id="1193682"/>
    <lineage>
        <taxon>Bacteria</taxon>
        <taxon>Bacillati</taxon>
        <taxon>Actinomycetota</taxon>
        <taxon>Actinomycetes</taxon>
        <taxon>Pseudonocardiales</taxon>
        <taxon>Pseudonocardiaceae</taxon>
        <taxon>Actinokineospora</taxon>
    </lineage>
</organism>
<dbReference type="AlphaFoldDB" id="A0A1Q9LPJ6"/>
<dbReference type="PIRSF" id="PIRSF035042">
    <property type="entry name" value="UCP035042_thirdx"/>
    <property type="match status" value="1"/>
</dbReference>
<evidence type="ECO:0008006" key="3">
    <source>
        <dbReference type="Google" id="ProtNLM"/>
    </source>
</evidence>
<evidence type="ECO:0000313" key="1">
    <source>
        <dbReference type="EMBL" id="OLR93945.1"/>
    </source>
</evidence>
<dbReference type="InterPro" id="IPR009737">
    <property type="entry name" value="Aim32/Apd1-like"/>
</dbReference>
<gene>
    <name evidence="1" type="ORF">BJP25_16355</name>
</gene>
<comment type="caution">
    <text evidence="1">The sequence shown here is derived from an EMBL/GenBank/DDBJ whole genome shotgun (WGS) entry which is preliminary data.</text>
</comment>
<name>A0A1Q9LPJ6_9PSEU</name>
<dbReference type="Proteomes" id="UP000186040">
    <property type="component" value="Unassembled WGS sequence"/>
</dbReference>
<dbReference type="SUPFAM" id="SSF52833">
    <property type="entry name" value="Thioredoxin-like"/>
    <property type="match status" value="1"/>
</dbReference>
<reference evidence="1 2" key="1">
    <citation type="submission" date="2016-10" db="EMBL/GenBank/DDBJ databases">
        <title>The Draft Genome Sequence of Actinokineospora bangkokensis 44EHWT reveals the biosynthetic pathway of antifungal compounds Thailandins with unusual extender unit butylmalonyl-CoA.</title>
        <authorList>
            <person name="Greule A."/>
            <person name="Intra B."/>
            <person name="Flemming S."/>
            <person name="Rommel M.G."/>
            <person name="Panbangred W."/>
            <person name="Bechthold A."/>
        </authorList>
    </citation>
    <scope>NUCLEOTIDE SEQUENCE [LARGE SCALE GENOMIC DNA]</scope>
    <source>
        <strain evidence="1 2">44EHW</strain>
    </source>
</reference>
<dbReference type="OrthoDB" id="3399139at2"/>